<accession>A0AA40AIC5</accession>
<feature type="compositionally biased region" description="Basic and acidic residues" evidence="1">
    <location>
        <begin position="418"/>
        <end position="429"/>
    </location>
</feature>
<proteinExistence type="predicted"/>
<feature type="region of interest" description="Disordered" evidence="1">
    <location>
        <begin position="242"/>
        <end position="289"/>
    </location>
</feature>
<feature type="compositionally biased region" description="Low complexity" evidence="1">
    <location>
        <begin position="97"/>
        <end position="109"/>
    </location>
</feature>
<comment type="caution">
    <text evidence="2">The sequence shown here is derived from an EMBL/GenBank/DDBJ whole genome shotgun (WGS) entry which is preliminary data.</text>
</comment>
<dbReference type="Proteomes" id="UP001172159">
    <property type="component" value="Unassembled WGS sequence"/>
</dbReference>
<evidence type="ECO:0000313" key="2">
    <source>
        <dbReference type="EMBL" id="KAK0716399.1"/>
    </source>
</evidence>
<feature type="region of interest" description="Disordered" evidence="1">
    <location>
        <begin position="93"/>
        <end position="147"/>
    </location>
</feature>
<feature type="compositionally biased region" description="Basic and acidic residues" evidence="1">
    <location>
        <begin position="252"/>
        <end position="268"/>
    </location>
</feature>
<evidence type="ECO:0000256" key="1">
    <source>
        <dbReference type="SAM" id="MobiDB-lite"/>
    </source>
</evidence>
<evidence type="ECO:0008006" key="4">
    <source>
        <dbReference type="Google" id="ProtNLM"/>
    </source>
</evidence>
<organism evidence="2 3">
    <name type="scientific">Apiosordaria backusii</name>
    <dbReference type="NCBI Taxonomy" id="314023"/>
    <lineage>
        <taxon>Eukaryota</taxon>
        <taxon>Fungi</taxon>
        <taxon>Dikarya</taxon>
        <taxon>Ascomycota</taxon>
        <taxon>Pezizomycotina</taxon>
        <taxon>Sordariomycetes</taxon>
        <taxon>Sordariomycetidae</taxon>
        <taxon>Sordariales</taxon>
        <taxon>Lasiosphaeriaceae</taxon>
        <taxon>Apiosordaria</taxon>
    </lineage>
</organism>
<dbReference type="EMBL" id="JAUKTV010000014">
    <property type="protein sequence ID" value="KAK0716399.1"/>
    <property type="molecule type" value="Genomic_DNA"/>
</dbReference>
<name>A0AA40AIC5_9PEZI</name>
<protein>
    <recommendedName>
        <fullName evidence="4">Thymidylate kinase</fullName>
    </recommendedName>
</protein>
<reference evidence="2" key="1">
    <citation type="submission" date="2023-06" db="EMBL/GenBank/DDBJ databases">
        <title>Genome-scale phylogeny and comparative genomics of the fungal order Sordariales.</title>
        <authorList>
            <consortium name="Lawrence Berkeley National Laboratory"/>
            <person name="Hensen N."/>
            <person name="Bonometti L."/>
            <person name="Westerberg I."/>
            <person name="Brannstrom I.O."/>
            <person name="Guillou S."/>
            <person name="Cros-Aarteil S."/>
            <person name="Calhoun S."/>
            <person name="Haridas S."/>
            <person name="Kuo A."/>
            <person name="Mondo S."/>
            <person name="Pangilinan J."/>
            <person name="Riley R."/>
            <person name="Labutti K."/>
            <person name="Andreopoulos B."/>
            <person name="Lipzen A."/>
            <person name="Chen C."/>
            <person name="Yanf M."/>
            <person name="Daum C."/>
            <person name="Ng V."/>
            <person name="Clum A."/>
            <person name="Steindorff A."/>
            <person name="Ohm R."/>
            <person name="Martin F."/>
            <person name="Silar P."/>
            <person name="Natvig D."/>
            <person name="Lalanne C."/>
            <person name="Gautier V."/>
            <person name="Ament-Velasquez S.L."/>
            <person name="Kruys A."/>
            <person name="Hutchinson M.I."/>
            <person name="Powell A.J."/>
            <person name="Barry K."/>
            <person name="Miller A.N."/>
            <person name="Grigoriev I.V."/>
            <person name="Debuchy R."/>
            <person name="Gladieux P."/>
            <person name="Thoren M.H."/>
            <person name="Johannesson H."/>
        </authorList>
    </citation>
    <scope>NUCLEOTIDE SEQUENCE</scope>
    <source>
        <strain evidence="2">CBS 540.89</strain>
    </source>
</reference>
<sequence>MATLSRQPFAPLDGARLKTLTSLKNRQNALSNSPVKRKASEVVDADDFENVDPVLFSKRPKGGNADGADFIKPFFKPSSTFVLAKAASTSSLHGAASIPPSKLSSSSKPRTFLQPKSPASRLSAITTSAPLTAPAGRSPTRGSKRIGILSKRRHTQRIDPPSFNLGGGSSFPFSLDAALKGSIPAYSGSLRAPSTLATTPAAPVSPDSFLVSTGGMQSSWFFDIHEDTPEQEMTNLLQHGTCTLDISSDEESERRQSRDRAEGRDKENIPPADDVSQTSARQAARVGDVDDMIIEKQRGPLAEMNAADYYAEGCTEDSVVLVPWDEDEAETVVGESDQYQHQDRALPEEEGRQRITLADVESVNVEDVMGNHDRPSLKAAVLEPMEGTGETFELWESTSAKDEGDAPASPLPMLEETQENRVAEVECVV</sequence>
<keyword evidence="3" id="KW-1185">Reference proteome</keyword>
<dbReference type="AlphaFoldDB" id="A0AA40AIC5"/>
<evidence type="ECO:0000313" key="3">
    <source>
        <dbReference type="Proteomes" id="UP001172159"/>
    </source>
</evidence>
<feature type="region of interest" description="Disordered" evidence="1">
    <location>
        <begin position="398"/>
        <end position="429"/>
    </location>
</feature>
<gene>
    <name evidence="2" type="ORF">B0T21DRAFT_296179</name>
</gene>